<evidence type="ECO:0000256" key="4">
    <source>
        <dbReference type="ARBA" id="ARBA00022853"/>
    </source>
</evidence>
<evidence type="ECO:0000256" key="8">
    <source>
        <dbReference type="ARBA" id="ARBA00026144"/>
    </source>
</evidence>
<keyword evidence="2" id="KW-0808">Transferase</keyword>
<dbReference type="GO" id="GO:0004402">
    <property type="term" value="F:histone acetyltransferase activity"/>
    <property type="evidence" value="ECO:0007669"/>
    <property type="project" value="TreeGrafter"/>
</dbReference>
<evidence type="ECO:0000313" key="14">
    <source>
        <dbReference type="Proteomes" id="UP000310158"/>
    </source>
</evidence>
<evidence type="ECO:0000256" key="1">
    <source>
        <dbReference type="ARBA" id="ARBA00013184"/>
    </source>
</evidence>
<feature type="domain" description="N-acetyltransferase" evidence="12">
    <location>
        <begin position="18"/>
        <end position="208"/>
    </location>
</feature>
<dbReference type="Pfam" id="PF00583">
    <property type="entry name" value="Acetyltransf_1"/>
    <property type="match status" value="1"/>
</dbReference>
<comment type="catalytic activity">
    <reaction evidence="10">
        <text>N-terminal L-methionyl-[transmembrane protein] + acetyl-CoA = N-terminal N(alpha)-acetyl-L-methionyl-[transmembrane protein] + CoA + H(+)</text>
        <dbReference type="Rhea" id="RHEA:50604"/>
        <dbReference type="Rhea" id="RHEA-COMP:12745"/>
        <dbReference type="Rhea" id="RHEA-COMP:12746"/>
        <dbReference type="ChEBI" id="CHEBI:15378"/>
        <dbReference type="ChEBI" id="CHEBI:57287"/>
        <dbReference type="ChEBI" id="CHEBI:57288"/>
        <dbReference type="ChEBI" id="CHEBI:64731"/>
        <dbReference type="ChEBI" id="CHEBI:133414"/>
        <dbReference type="EC" id="2.3.1.259"/>
    </reaction>
</comment>
<evidence type="ECO:0000256" key="2">
    <source>
        <dbReference type="ARBA" id="ARBA00022679"/>
    </source>
</evidence>
<protein>
    <recommendedName>
        <fullName evidence="8">N-alpha-acetyltransferase 60</fullName>
        <ecNumber evidence="7">2.3.1.259</ecNumber>
        <ecNumber evidence="1">2.3.1.48</ecNumber>
    </recommendedName>
</protein>
<dbReference type="Gene3D" id="3.40.630.30">
    <property type="match status" value="1"/>
</dbReference>
<organism evidence="13 14">
    <name type="scientific">Bondarzewia mesenterica</name>
    <dbReference type="NCBI Taxonomy" id="1095465"/>
    <lineage>
        <taxon>Eukaryota</taxon>
        <taxon>Fungi</taxon>
        <taxon>Dikarya</taxon>
        <taxon>Basidiomycota</taxon>
        <taxon>Agaricomycotina</taxon>
        <taxon>Agaricomycetes</taxon>
        <taxon>Russulales</taxon>
        <taxon>Bondarzewiaceae</taxon>
        <taxon>Bondarzewia</taxon>
    </lineage>
</organism>
<evidence type="ECO:0000259" key="12">
    <source>
        <dbReference type="PROSITE" id="PS51186"/>
    </source>
</evidence>
<gene>
    <name evidence="13" type="ORF">EW146_g1324</name>
</gene>
<proteinExistence type="inferred from homology"/>
<accession>A0A4S4M4B3</accession>
<dbReference type="OrthoDB" id="47374at2759"/>
<dbReference type="GO" id="GO:0007059">
    <property type="term" value="P:chromosome segregation"/>
    <property type="evidence" value="ECO:0007669"/>
    <property type="project" value="UniProtKB-KW"/>
</dbReference>
<dbReference type="PANTHER" id="PTHR14744:SF15">
    <property type="entry name" value="N-ALPHA-ACETYLTRANSFERASE 60"/>
    <property type="match status" value="1"/>
</dbReference>
<reference evidence="13 14" key="1">
    <citation type="submission" date="2019-02" db="EMBL/GenBank/DDBJ databases">
        <title>Genome sequencing of the rare red list fungi Bondarzewia mesenterica.</title>
        <authorList>
            <person name="Buettner E."/>
            <person name="Kellner H."/>
        </authorList>
    </citation>
    <scope>NUCLEOTIDE SEQUENCE [LARGE SCALE GENOMIC DNA]</scope>
    <source>
        <strain evidence="13 14">DSM 108281</strain>
    </source>
</reference>
<dbReference type="SUPFAM" id="SSF55729">
    <property type="entry name" value="Acyl-CoA N-acyltransferases (Nat)"/>
    <property type="match status" value="1"/>
</dbReference>
<evidence type="ECO:0000256" key="3">
    <source>
        <dbReference type="ARBA" id="ARBA00022829"/>
    </source>
</evidence>
<evidence type="ECO:0000256" key="6">
    <source>
        <dbReference type="ARBA" id="ARBA00025774"/>
    </source>
</evidence>
<comment type="similarity">
    <text evidence="6">Belongs to the acetyltransferase family. NAA60 subfamily.</text>
</comment>
<keyword evidence="4" id="KW-0156">Chromatin regulator</keyword>
<dbReference type="EC" id="2.3.1.48" evidence="1"/>
<evidence type="ECO:0000256" key="5">
    <source>
        <dbReference type="ARBA" id="ARBA00023315"/>
    </source>
</evidence>
<comment type="catalytic activity">
    <reaction evidence="9">
        <text>L-lysyl-[protein] + acetyl-CoA = N(6)-acetyl-L-lysyl-[protein] + CoA + H(+)</text>
        <dbReference type="Rhea" id="RHEA:45948"/>
        <dbReference type="Rhea" id="RHEA-COMP:9752"/>
        <dbReference type="Rhea" id="RHEA-COMP:10731"/>
        <dbReference type="ChEBI" id="CHEBI:15378"/>
        <dbReference type="ChEBI" id="CHEBI:29969"/>
        <dbReference type="ChEBI" id="CHEBI:57287"/>
        <dbReference type="ChEBI" id="CHEBI:57288"/>
        <dbReference type="ChEBI" id="CHEBI:61930"/>
        <dbReference type="EC" id="2.3.1.48"/>
    </reaction>
</comment>
<dbReference type="InterPro" id="IPR045141">
    <property type="entry name" value="NAA60-like"/>
</dbReference>
<dbReference type="PROSITE" id="PS51186">
    <property type="entry name" value="GNAT"/>
    <property type="match status" value="1"/>
</dbReference>
<dbReference type="CDD" id="cd04301">
    <property type="entry name" value="NAT_SF"/>
    <property type="match status" value="1"/>
</dbReference>
<dbReference type="InterPro" id="IPR000182">
    <property type="entry name" value="GNAT_dom"/>
</dbReference>
<keyword evidence="3" id="KW-0159">Chromosome partition</keyword>
<dbReference type="Proteomes" id="UP000310158">
    <property type="component" value="Unassembled WGS sequence"/>
</dbReference>
<evidence type="ECO:0000256" key="10">
    <source>
        <dbReference type="ARBA" id="ARBA00048848"/>
    </source>
</evidence>
<keyword evidence="5" id="KW-0012">Acyltransferase</keyword>
<feature type="compositionally biased region" description="Acidic residues" evidence="11">
    <location>
        <begin position="153"/>
        <end position="162"/>
    </location>
</feature>
<dbReference type="GO" id="GO:0120518">
    <property type="term" value="F:protein N-terminal-methionine acetyltransferase activity"/>
    <property type="evidence" value="ECO:0007669"/>
    <property type="project" value="UniProtKB-EC"/>
</dbReference>
<evidence type="ECO:0000256" key="11">
    <source>
        <dbReference type="SAM" id="MobiDB-lite"/>
    </source>
</evidence>
<dbReference type="InterPro" id="IPR016181">
    <property type="entry name" value="Acyl_CoA_acyltransferase"/>
</dbReference>
<dbReference type="PANTHER" id="PTHR14744">
    <property type="entry name" value="N-ALPHA-ACETYLTRANSFERASE 60"/>
    <property type="match status" value="1"/>
</dbReference>
<evidence type="ECO:0000313" key="13">
    <source>
        <dbReference type="EMBL" id="THH19964.1"/>
    </source>
</evidence>
<evidence type="ECO:0000256" key="9">
    <source>
        <dbReference type="ARBA" id="ARBA00048017"/>
    </source>
</evidence>
<dbReference type="EC" id="2.3.1.259" evidence="7"/>
<dbReference type="GO" id="GO:0000139">
    <property type="term" value="C:Golgi membrane"/>
    <property type="evidence" value="ECO:0007669"/>
    <property type="project" value="TreeGrafter"/>
</dbReference>
<name>A0A4S4M4B3_9AGAM</name>
<evidence type="ECO:0000256" key="7">
    <source>
        <dbReference type="ARBA" id="ARBA00026111"/>
    </source>
</evidence>
<dbReference type="AlphaFoldDB" id="A0A4S4M4B3"/>
<dbReference type="EMBL" id="SGPL01000032">
    <property type="protein sequence ID" value="THH19964.1"/>
    <property type="molecule type" value="Genomic_DNA"/>
</dbReference>
<keyword evidence="14" id="KW-1185">Reference proteome</keyword>
<sequence length="213" mass="23118">MSSPSSPLYSPVSLDGDFTIRHLSSADIPRVRELHSALFPLPLPTSFFQQLLVHDTRLCLVAVPTTSNIPVAFISAALHVTTNDLTISGAKSAPLEIHILTLGVAPEYRRQHLATRLLNSAIRTLRAQASLSTHLPSTFAKSHPYIRPPTGSEDSDVESEGEDTAITAHLPVNDAPARAFWKHVGLEEESTAGEPPRISGWRELVRMGGHISV</sequence>
<comment type="caution">
    <text evidence="13">The sequence shown here is derived from an EMBL/GenBank/DDBJ whole genome shotgun (WGS) entry which is preliminary data.</text>
</comment>
<feature type="region of interest" description="Disordered" evidence="11">
    <location>
        <begin position="140"/>
        <end position="162"/>
    </location>
</feature>